<comment type="subcellular location">
    <subcellularLocation>
        <location evidence="1">Nucleus</location>
    </subcellularLocation>
</comment>
<dbReference type="FunCoup" id="A0A2R6PK80">
    <property type="interactions" value="2663"/>
</dbReference>
<evidence type="ECO:0000256" key="1">
    <source>
        <dbReference type="ARBA" id="ARBA00004123"/>
    </source>
</evidence>
<dbReference type="Gramene" id="PSR92660">
    <property type="protein sequence ID" value="PSR92660"/>
    <property type="gene ID" value="CEY00_Acc27259"/>
</dbReference>
<feature type="region of interest" description="Disordered" evidence="4">
    <location>
        <begin position="418"/>
        <end position="449"/>
    </location>
</feature>
<evidence type="ECO:0000256" key="3">
    <source>
        <dbReference type="ARBA" id="ARBA00023242"/>
    </source>
</evidence>
<feature type="region of interest" description="Disordered" evidence="4">
    <location>
        <begin position="548"/>
        <end position="616"/>
    </location>
</feature>
<comment type="caution">
    <text evidence="6">The sequence shown here is derived from an EMBL/GenBank/DDBJ whole genome shotgun (WGS) entry which is preliminary data.</text>
</comment>
<reference evidence="6 7" key="1">
    <citation type="submission" date="2017-07" db="EMBL/GenBank/DDBJ databases">
        <title>An improved, manually edited Actinidia chinensis var. chinensis (kiwifruit) genome highlights the challenges associated with draft genomes and gene prediction in plants.</title>
        <authorList>
            <person name="Pilkington S."/>
            <person name="Crowhurst R."/>
            <person name="Hilario E."/>
            <person name="Nardozza S."/>
            <person name="Fraser L."/>
            <person name="Peng Y."/>
            <person name="Gunaseelan K."/>
            <person name="Simpson R."/>
            <person name="Tahir J."/>
            <person name="Deroles S."/>
            <person name="Templeton K."/>
            <person name="Luo Z."/>
            <person name="Davy M."/>
            <person name="Cheng C."/>
            <person name="Mcneilage M."/>
            <person name="Scaglione D."/>
            <person name="Liu Y."/>
            <person name="Zhang Q."/>
            <person name="Datson P."/>
            <person name="De Silva N."/>
            <person name="Gardiner S."/>
            <person name="Bassett H."/>
            <person name="Chagne D."/>
            <person name="Mccallum J."/>
            <person name="Dzierzon H."/>
            <person name="Deng C."/>
            <person name="Wang Y.-Y."/>
            <person name="Barron N."/>
            <person name="Manako K."/>
            <person name="Bowen J."/>
            <person name="Foster T."/>
            <person name="Erridge Z."/>
            <person name="Tiffin H."/>
            <person name="Waite C."/>
            <person name="Davies K."/>
            <person name="Grierson E."/>
            <person name="Laing W."/>
            <person name="Kirk R."/>
            <person name="Chen X."/>
            <person name="Wood M."/>
            <person name="Montefiori M."/>
            <person name="Brummell D."/>
            <person name="Schwinn K."/>
            <person name="Catanach A."/>
            <person name="Fullerton C."/>
            <person name="Li D."/>
            <person name="Meiyalaghan S."/>
            <person name="Nieuwenhuizen N."/>
            <person name="Read N."/>
            <person name="Prakash R."/>
            <person name="Hunter D."/>
            <person name="Zhang H."/>
            <person name="Mckenzie M."/>
            <person name="Knabel M."/>
            <person name="Harris A."/>
            <person name="Allan A."/>
            <person name="Chen A."/>
            <person name="Janssen B."/>
            <person name="Plunkett B."/>
            <person name="Dwamena C."/>
            <person name="Voogd C."/>
            <person name="Leif D."/>
            <person name="Lafferty D."/>
            <person name="Souleyre E."/>
            <person name="Varkonyi-Gasic E."/>
            <person name="Gambi F."/>
            <person name="Hanley J."/>
            <person name="Yao J.-L."/>
            <person name="Cheung J."/>
            <person name="David K."/>
            <person name="Warren B."/>
            <person name="Marsh K."/>
            <person name="Snowden K."/>
            <person name="Lin-Wang K."/>
            <person name="Brian L."/>
            <person name="Martinez-Sanchez M."/>
            <person name="Wang M."/>
            <person name="Ileperuma N."/>
            <person name="Macnee N."/>
            <person name="Campin R."/>
            <person name="Mcatee P."/>
            <person name="Drummond R."/>
            <person name="Espley R."/>
            <person name="Ireland H."/>
            <person name="Wu R."/>
            <person name="Atkinson R."/>
            <person name="Karunairetnam S."/>
            <person name="Bulley S."/>
            <person name="Chunkath S."/>
            <person name="Hanley Z."/>
            <person name="Storey R."/>
            <person name="Thrimawithana A."/>
            <person name="Thomson S."/>
            <person name="David C."/>
            <person name="Testolin R."/>
        </authorList>
    </citation>
    <scope>NUCLEOTIDE SEQUENCE [LARGE SCALE GENOMIC DNA]</scope>
    <source>
        <strain evidence="7">cv. Red5</strain>
        <tissue evidence="6">Young leaf</tissue>
    </source>
</reference>
<gene>
    <name evidence="6" type="ORF">CEY00_Acc27259</name>
</gene>
<feature type="compositionally biased region" description="Basic and acidic residues" evidence="4">
    <location>
        <begin position="121"/>
        <end position="133"/>
    </location>
</feature>
<dbReference type="Pfam" id="PF16589">
    <property type="entry name" value="BRCT_2"/>
    <property type="match status" value="1"/>
</dbReference>
<dbReference type="InterPro" id="IPR001357">
    <property type="entry name" value="BRCT_dom"/>
</dbReference>
<feature type="region of interest" description="Disordered" evidence="4">
    <location>
        <begin position="1"/>
        <end position="43"/>
    </location>
</feature>
<dbReference type="InterPro" id="IPR051579">
    <property type="entry name" value="DDR_Transcriptional_Reg"/>
</dbReference>
<evidence type="ECO:0000256" key="2">
    <source>
        <dbReference type="ARBA" id="ARBA00022763"/>
    </source>
</evidence>
<keyword evidence="2" id="KW-0227">DNA damage</keyword>
<dbReference type="GO" id="GO:0005634">
    <property type="term" value="C:nucleus"/>
    <property type="evidence" value="ECO:0007669"/>
    <property type="project" value="UniProtKB-SubCell"/>
</dbReference>
<evidence type="ECO:0000259" key="5">
    <source>
        <dbReference type="PROSITE" id="PS50172"/>
    </source>
</evidence>
<dbReference type="Pfam" id="PF16770">
    <property type="entry name" value="RTT107_BRCT_5"/>
    <property type="match status" value="1"/>
</dbReference>
<feature type="region of interest" description="Disordered" evidence="4">
    <location>
        <begin position="105"/>
        <end position="133"/>
    </location>
</feature>
<dbReference type="PANTHER" id="PTHR23196">
    <property type="entry name" value="PAX TRANSCRIPTION ACTIVATION DOMAIN INTERACTING PROTEIN"/>
    <property type="match status" value="1"/>
</dbReference>
<reference evidence="7" key="2">
    <citation type="journal article" date="2018" name="BMC Genomics">
        <title>A manually annotated Actinidia chinensis var. chinensis (kiwifruit) genome highlights the challenges associated with draft genomes and gene prediction in plants.</title>
        <authorList>
            <person name="Pilkington S.M."/>
            <person name="Crowhurst R."/>
            <person name="Hilario E."/>
            <person name="Nardozza S."/>
            <person name="Fraser L."/>
            <person name="Peng Y."/>
            <person name="Gunaseelan K."/>
            <person name="Simpson R."/>
            <person name="Tahir J."/>
            <person name="Deroles S.C."/>
            <person name="Templeton K."/>
            <person name="Luo Z."/>
            <person name="Davy M."/>
            <person name="Cheng C."/>
            <person name="McNeilage M."/>
            <person name="Scaglione D."/>
            <person name="Liu Y."/>
            <person name="Zhang Q."/>
            <person name="Datson P."/>
            <person name="De Silva N."/>
            <person name="Gardiner S.E."/>
            <person name="Bassett H."/>
            <person name="Chagne D."/>
            <person name="McCallum J."/>
            <person name="Dzierzon H."/>
            <person name="Deng C."/>
            <person name="Wang Y.Y."/>
            <person name="Barron L."/>
            <person name="Manako K."/>
            <person name="Bowen J."/>
            <person name="Foster T.M."/>
            <person name="Erridge Z.A."/>
            <person name="Tiffin H."/>
            <person name="Waite C.N."/>
            <person name="Davies K.M."/>
            <person name="Grierson E.P."/>
            <person name="Laing W.A."/>
            <person name="Kirk R."/>
            <person name="Chen X."/>
            <person name="Wood M."/>
            <person name="Montefiori M."/>
            <person name="Brummell D.A."/>
            <person name="Schwinn K.E."/>
            <person name="Catanach A."/>
            <person name="Fullerton C."/>
            <person name="Li D."/>
            <person name="Meiyalaghan S."/>
            <person name="Nieuwenhuizen N."/>
            <person name="Read N."/>
            <person name="Prakash R."/>
            <person name="Hunter D."/>
            <person name="Zhang H."/>
            <person name="McKenzie M."/>
            <person name="Knabel M."/>
            <person name="Harris A."/>
            <person name="Allan A.C."/>
            <person name="Gleave A."/>
            <person name="Chen A."/>
            <person name="Janssen B.J."/>
            <person name="Plunkett B."/>
            <person name="Ampomah-Dwamena C."/>
            <person name="Voogd C."/>
            <person name="Leif D."/>
            <person name="Lafferty D."/>
            <person name="Souleyre E.J.F."/>
            <person name="Varkonyi-Gasic E."/>
            <person name="Gambi F."/>
            <person name="Hanley J."/>
            <person name="Yao J.L."/>
            <person name="Cheung J."/>
            <person name="David K.M."/>
            <person name="Warren B."/>
            <person name="Marsh K."/>
            <person name="Snowden K.C."/>
            <person name="Lin-Wang K."/>
            <person name="Brian L."/>
            <person name="Martinez-Sanchez M."/>
            <person name="Wang M."/>
            <person name="Ileperuma N."/>
            <person name="Macnee N."/>
            <person name="Campin R."/>
            <person name="McAtee P."/>
            <person name="Drummond R.S.M."/>
            <person name="Espley R.V."/>
            <person name="Ireland H.S."/>
            <person name="Wu R."/>
            <person name="Atkinson R.G."/>
            <person name="Karunairetnam S."/>
            <person name="Bulley S."/>
            <person name="Chunkath S."/>
            <person name="Hanley Z."/>
            <person name="Storey R."/>
            <person name="Thrimawithana A.H."/>
            <person name="Thomson S."/>
            <person name="David C."/>
            <person name="Testolin R."/>
            <person name="Huang H."/>
            <person name="Hellens R.P."/>
            <person name="Schaffer R.J."/>
        </authorList>
    </citation>
    <scope>NUCLEOTIDE SEQUENCE [LARGE SCALE GENOMIC DNA]</scope>
    <source>
        <strain evidence="7">cv. Red5</strain>
    </source>
</reference>
<evidence type="ECO:0000256" key="4">
    <source>
        <dbReference type="SAM" id="MobiDB-lite"/>
    </source>
</evidence>
<feature type="compositionally biased region" description="Basic and acidic residues" evidence="4">
    <location>
        <begin position="556"/>
        <end position="578"/>
    </location>
</feature>
<dbReference type="SUPFAM" id="SSF52113">
    <property type="entry name" value="BRCT domain"/>
    <property type="match status" value="1"/>
</dbReference>
<keyword evidence="3" id="KW-0539">Nucleus</keyword>
<dbReference type="OMA" id="QVMDFGG"/>
<dbReference type="PANTHER" id="PTHR23196:SF1">
    <property type="entry name" value="PAX-INTERACTING PROTEIN 1"/>
    <property type="match status" value="1"/>
</dbReference>
<dbReference type="OrthoDB" id="342264at2759"/>
<evidence type="ECO:0000313" key="6">
    <source>
        <dbReference type="EMBL" id="PSR92660.1"/>
    </source>
</evidence>
<protein>
    <submittedName>
        <fullName evidence="6">PAX-interacting protein</fullName>
    </submittedName>
</protein>
<dbReference type="CDD" id="cd17744">
    <property type="entry name" value="BRCT_MDC1_rpt1"/>
    <property type="match status" value="1"/>
</dbReference>
<organism evidence="6 7">
    <name type="scientific">Actinidia chinensis var. chinensis</name>
    <name type="common">Chinese soft-hair kiwi</name>
    <dbReference type="NCBI Taxonomy" id="1590841"/>
    <lineage>
        <taxon>Eukaryota</taxon>
        <taxon>Viridiplantae</taxon>
        <taxon>Streptophyta</taxon>
        <taxon>Embryophyta</taxon>
        <taxon>Tracheophyta</taxon>
        <taxon>Spermatophyta</taxon>
        <taxon>Magnoliopsida</taxon>
        <taxon>eudicotyledons</taxon>
        <taxon>Gunneridae</taxon>
        <taxon>Pentapetalae</taxon>
        <taxon>asterids</taxon>
        <taxon>Ericales</taxon>
        <taxon>Actinidiaceae</taxon>
        <taxon>Actinidia</taxon>
    </lineage>
</organism>
<sequence>MGSLGDRDDEIRPTNMNSTLDGTEFETQPFDSQSSPPSLTGNKFEDEVFDELQFLQNTLPFADTDPFEDAFETQAVNLVGETQVLDDTDDVANIDTQLLDDFDNELVDTDGGGTDTTELVGDTRELSDDDSAKRVSNYQVDLTNKLHNTNSRQDDRGSQAELDGLILEQRSSELDISTAKLPDEGTPESEPGSKRLNFTSVRAAALRASGLAARSMAFKVTNSQSSKQHTAEDNGITVIRDAVAFGTEVDQEDFLGEFNGQVDGLKNENKCRVGSSIVRRLFMDDVLAETEGPNNDITDAAEGANLPQLPACGNEMVGLSYVDSQEPGELSQANALDFVDRFLTFNVMDFDQEFDIGRSNEGKSIPVSSAKGTQNLAKRTNLKNTAGERGIFDWDDSREDEGGGEFFTKKKEAFFDNGGRRKISFTEPQKRRHPDPKGSGTVDETGDKKERYVHRTVSGLVNSGSRLVLNKSKRNGETAKVREIKSKKNLTKQLDEQLKIGLSGGMEATGTDKDMLEMQNVGFDTQMAAEAMELLCYGLDDTTACTNKNTNQGMKDVYEDSSSREKKNRTRSKEDFLRKRPNSSRSGVFKRNSNQTKSIRTQLSKESTISSGKRVRNVRKQCDTKLPKQVLKKAKLNAKGCFVTNGFENLNKISSDVTEQMEEESPRRKDANEVDRCPVIATSSGSLSVKKPHLQEQVVTFTPIACRTRQRRATNQSEAGIASNDFGEIHPTKAIVLNDRKRGGNIGGDASSVLSSKEKSSKLNSNQYVELENVKVIEQEQSHEKLSDAISTVGIDILKYNRERRTQRKLSGRLNESCNLHGLVNQFVGQETNGQSLRKSNRLKHNALSPSMNLGLQRKTSESAYAESILASVDKGGSGWSNLKCNSVDDDVIPEDVVGDLPSERSCRHIDADAISAGEGARGNTKFKASSGDRCKPSGSATATPINCTTPINAASPICMGDEYLKQSCRKNLSRSFLMREINGLFSNGSELTSPTKDSRRRKDMANVRVLFSHHLDEDIIKHQKKIMARLGASLAASISEATHFVTDKFVRTRNMLEAIAFGKPVVTHLWLKSCGQASCFIDERNYILRDAKKEKEFGFSLPVSLARACQHPLLQGQKVFITPNTKPGKEVLASLVKAVHGMAVERFGRSAFKDDKILDDLLVLSCEEDYALCVPFLEKGAAVYSSELLLNGIVAQKLEYERHRLFVDQVKRTRSTIWVKQDSDQYRRVAKLK</sequence>
<dbReference type="Proteomes" id="UP000241394">
    <property type="component" value="Chromosome LG24"/>
</dbReference>
<dbReference type="CDD" id="cd18432">
    <property type="entry name" value="BRCT_PAXIP1_rpt6_like"/>
    <property type="match status" value="1"/>
</dbReference>
<feature type="region of interest" description="Disordered" evidence="4">
    <location>
        <begin position="173"/>
        <end position="196"/>
    </location>
</feature>
<dbReference type="PROSITE" id="PS50172">
    <property type="entry name" value="BRCT"/>
    <property type="match status" value="1"/>
</dbReference>
<feature type="compositionally biased region" description="Basic and acidic residues" evidence="4">
    <location>
        <begin position="1"/>
        <end position="12"/>
    </location>
</feature>
<name>A0A2R6PK80_ACTCC</name>
<dbReference type="InterPro" id="IPR036420">
    <property type="entry name" value="BRCT_dom_sf"/>
</dbReference>
<keyword evidence="7" id="KW-1185">Reference proteome</keyword>
<dbReference type="InParanoid" id="A0A2R6PK80"/>
<feature type="compositionally biased region" description="Polar residues" evidence="4">
    <location>
        <begin position="14"/>
        <end position="41"/>
    </location>
</feature>
<proteinExistence type="predicted"/>
<feature type="domain" description="BRCT" evidence="5">
    <location>
        <begin position="1000"/>
        <end position="1089"/>
    </location>
</feature>
<dbReference type="AlphaFoldDB" id="A0A2R6PK80"/>
<dbReference type="GO" id="GO:0006974">
    <property type="term" value="P:DNA damage response"/>
    <property type="evidence" value="ECO:0007669"/>
    <property type="project" value="UniProtKB-KW"/>
</dbReference>
<dbReference type="EMBL" id="NKQK01000024">
    <property type="protein sequence ID" value="PSR92660.1"/>
    <property type="molecule type" value="Genomic_DNA"/>
</dbReference>
<feature type="compositionally biased region" description="Polar residues" evidence="4">
    <location>
        <begin position="583"/>
        <end position="611"/>
    </location>
</feature>
<evidence type="ECO:0000313" key="7">
    <source>
        <dbReference type="Proteomes" id="UP000241394"/>
    </source>
</evidence>
<feature type="region of interest" description="Disordered" evidence="4">
    <location>
        <begin position="921"/>
        <end position="942"/>
    </location>
</feature>
<accession>A0A2R6PK80</accession>
<dbReference type="Gene3D" id="3.40.50.10190">
    <property type="entry name" value="BRCT domain"/>
    <property type="match status" value="2"/>
</dbReference>
<dbReference type="STRING" id="1590841.A0A2R6PK80"/>
<dbReference type="SMART" id="SM00292">
    <property type="entry name" value="BRCT"/>
    <property type="match status" value="1"/>
</dbReference>